<dbReference type="InParanoid" id="A0A024FTA2"/>
<protein>
    <submittedName>
        <fullName evidence="1">Uncharacterized protein</fullName>
    </submittedName>
</protein>
<dbReference type="Proteomes" id="UP000053237">
    <property type="component" value="Unassembled WGS sequence"/>
</dbReference>
<comment type="caution">
    <text evidence="1">The sequence shown here is derived from an EMBL/GenBank/DDBJ whole genome shotgun (WGS) entry which is preliminary data.</text>
</comment>
<dbReference type="EMBL" id="CAIX01000219">
    <property type="protein sequence ID" value="CCI10323.1"/>
    <property type="molecule type" value="Genomic_DNA"/>
</dbReference>
<accession>A0A024FTA2</accession>
<reference evidence="1 2" key="1">
    <citation type="submission" date="2012-05" db="EMBL/GenBank/DDBJ databases">
        <title>Recombination and specialization in a pathogen metapopulation.</title>
        <authorList>
            <person name="Gardiner A."/>
            <person name="Kemen E."/>
            <person name="Schultz-Larsen T."/>
            <person name="MacLean D."/>
            <person name="Van Oosterhout C."/>
            <person name="Jones J.D.G."/>
        </authorList>
    </citation>
    <scope>NUCLEOTIDE SEQUENCE [LARGE SCALE GENOMIC DNA]</scope>
    <source>
        <strain evidence="1 2">Ac Nc2</strain>
    </source>
</reference>
<evidence type="ECO:0000313" key="2">
    <source>
        <dbReference type="Proteomes" id="UP000053237"/>
    </source>
</evidence>
<sequence length="234" mass="26310">MASYLYKVECDSFCCSSCSVLKELRHLTMVRSKASSMVRTFFHLVLGWFLLITQSHQNGCFVGEGTKIVCKLDQELKDSWSVPKLKYSCNPQPKLKIDTLEDLKKNVLDISAAKLGCEAISVTFFGLENLTISPDLVYPPEPFVTVQSRTFVSYTIIGANYPDHISLDTCIVNPLDLTKTETNIPNEYATEVAKKNKLSALMQLGFVIVKSIHFEDWHLLFDKVSITAPTETLI</sequence>
<gene>
    <name evidence="1" type="ORF">BN9_094490</name>
</gene>
<dbReference type="AlphaFoldDB" id="A0A024FTA2"/>
<proteinExistence type="predicted"/>
<keyword evidence="2" id="KW-1185">Reference proteome</keyword>
<name>A0A024FTA2_9STRA</name>
<organism evidence="1 2">
    <name type="scientific">Albugo candida</name>
    <dbReference type="NCBI Taxonomy" id="65357"/>
    <lineage>
        <taxon>Eukaryota</taxon>
        <taxon>Sar</taxon>
        <taxon>Stramenopiles</taxon>
        <taxon>Oomycota</taxon>
        <taxon>Peronosporomycetes</taxon>
        <taxon>Albuginales</taxon>
        <taxon>Albuginaceae</taxon>
        <taxon>Albugo</taxon>
    </lineage>
</organism>
<evidence type="ECO:0000313" key="1">
    <source>
        <dbReference type="EMBL" id="CCI10323.1"/>
    </source>
</evidence>